<reference evidence="2" key="2">
    <citation type="submission" date="2025-09" db="UniProtKB">
        <authorList>
            <consortium name="Ensembl"/>
        </authorList>
    </citation>
    <scope>IDENTIFICATION</scope>
</reference>
<name>A0A3Q3FI67_9LABR</name>
<reference evidence="2" key="1">
    <citation type="submission" date="2025-08" db="UniProtKB">
        <authorList>
            <consortium name="Ensembl"/>
        </authorList>
    </citation>
    <scope>IDENTIFICATION</scope>
</reference>
<evidence type="ECO:0000313" key="3">
    <source>
        <dbReference type="Proteomes" id="UP000261660"/>
    </source>
</evidence>
<organism evidence="2 3">
    <name type="scientific">Labrus bergylta</name>
    <name type="common">ballan wrasse</name>
    <dbReference type="NCBI Taxonomy" id="56723"/>
    <lineage>
        <taxon>Eukaryota</taxon>
        <taxon>Metazoa</taxon>
        <taxon>Chordata</taxon>
        <taxon>Craniata</taxon>
        <taxon>Vertebrata</taxon>
        <taxon>Euteleostomi</taxon>
        <taxon>Actinopterygii</taxon>
        <taxon>Neopterygii</taxon>
        <taxon>Teleostei</taxon>
        <taxon>Neoteleostei</taxon>
        <taxon>Acanthomorphata</taxon>
        <taxon>Eupercaria</taxon>
        <taxon>Labriformes</taxon>
        <taxon>Labridae</taxon>
        <taxon>Labrus</taxon>
    </lineage>
</organism>
<evidence type="ECO:0000313" key="2">
    <source>
        <dbReference type="Ensembl" id="ENSLBEP00000019199.1"/>
    </source>
</evidence>
<proteinExistence type="predicted"/>
<dbReference type="GeneTree" id="ENSGT00980000201249"/>
<dbReference type="AlphaFoldDB" id="A0A3Q3FI67"/>
<dbReference type="InterPro" id="IPR040505">
    <property type="entry name" value="DUF5537"/>
</dbReference>
<dbReference type="InParanoid" id="A0A3Q3FI67"/>
<keyword evidence="3" id="KW-1185">Reference proteome</keyword>
<accession>A0A3Q3FI67</accession>
<feature type="region of interest" description="Disordered" evidence="1">
    <location>
        <begin position="119"/>
        <end position="138"/>
    </location>
</feature>
<evidence type="ECO:0000256" key="1">
    <source>
        <dbReference type="SAM" id="MobiDB-lite"/>
    </source>
</evidence>
<dbReference type="Pfam" id="PF17690">
    <property type="entry name" value="DUF5537"/>
    <property type="match status" value="1"/>
</dbReference>
<sequence length="138" mass="15492">MRPRQSIVLSIIPEPCASPASPLLCRPKVNYPTYTLQAVKDNQKSEFVLKLFLCSRDFSSTWLFSFWSGICCDLDNSSQTVLSASEKTTSTFPGSFPDPMVGAPRSFIHRVTELSSLEGETVRQEKLKKMKKQRKAPS</sequence>
<dbReference type="Proteomes" id="UP000261660">
    <property type="component" value="Unplaced"/>
</dbReference>
<protein>
    <submittedName>
        <fullName evidence="2">Uncharacterized protein</fullName>
    </submittedName>
</protein>
<feature type="compositionally biased region" description="Basic residues" evidence="1">
    <location>
        <begin position="128"/>
        <end position="138"/>
    </location>
</feature>
<dbReference type="Ensembl" id="ENSLBET00000020237.1">
    <property type="protein sequence ID" value="ENSLBEP00000019199.1"/>
    <property type="gene ID" value="ENSLBEG00000014761.1"/>
</dbReference>